<dbReference type="AlphaFoldDB" id="A0A158JFZ8"/>
<dbReference type="Gene3D" id="3.60.15.10">
    <property type="entry name" value="Ribonuclease Z/Hydroxyacylglutathione hydrolase-like"/>
    <property type="match status" value="1"/>
</dbReference>
<dbReference type="InterPro" id="IPR052159">
    <property type="entry name" value="Competence_DNA_uptake"/>
</dbReference>
<dbReference type="EMBL" id="FCOK02000083">
    <property type="protein sequence ID" value="SAL67280.1"/>
    <property type="molecule type" value="Genomic_DNA"/>
</dbReference>
<proteinExistence type="predicted"/>
<dbReference type="OrthoDB" id="418728at2"/>
<dbReference type="PANTHER" id="PTHR30619:SF1">
    <property type="entry name" value="RECOMBINATION PROTEIN 2"/>
    <property type="match status" value="1"/>
</dbReference>
<accession>A0A158JFZ8</accession>
<evidence type="ECO:0008006" key="3">
    <source>
        <dbReference type="Google" id="ProtNLM"/>
    </source>
</evidence>
<protein>
    <recommendedName>
        <fullName evidence="3">Metallo-beta-lactamase domain-containing protein</fullName>
    </recommendedName>
</protein>
<name>A0A158JFZ8_9BURK</name>
<dbReference type="SUPFAM" id="SSF56281">
    <property type="entry name" value="Metallo-hydrolase/oxidoreductase"/>
    <property type="match status" value="1"/>
</dbReference>
<evidence type="ECO:0000313" key="1">
    <source>
        <dbReference type="EMBL" id="SAL67280.1"/>
    </source>
</evidence>
<dbReference type="InterPro" id="IPR036866">
    <property type="entry name" value="RibonucZ/Hydroxyglut_hydro"/>
</dbReference>
<dbReference type="RefSeq" id="WP_062091836.1">
    <property type="nucleotide sequence ID" value="NZ_FCOK02000083.1"/>
</dbReference>
<dbReference type="PANTHER" id="PTHR30619">
    <property type="entry name" value="DNA INTERNALIZATION/COMPETENCE PROTEIN COMEC/REC2"/>
    <property type="match status" value="1"/>
</dbReference>
<gene>
    <name evidence="1" type="ORF">AWB69_07702</name>
</gene>
<dbReference type="Proteomes" id="UP000054683">
    <property type="component" value="Unassembled WGS sequence"/>
</dbReference>
<evidence type="ECO:0000313" key="2">
    <source>
        <dbReference type="Proteomes" id="UP000054683"/>
    </source>
</evidence>
<reference evidence="1 2" key="1">
    <citation type="submission" date="2016-01" db="EMBL/GenBank/DDBJ databases">
        <authorList>
            <person name="Oliw E.H."/>
        </authorList>
    </citation>
    <scope>NUCLEOTIDE SEQUENCE [LARGE SCALE GENOMIC DNA]</scope>
    <source>
        <strain evidence="1">LMG 27134</strain>
    </source>
</reference>
<organism evidence="1 2">
    <name type="scientific">Caballeronia udeis</name>
    <dbReference type="NCBI Taxonomy" id="1232866"/>
    <lineage>
        <taxon>Bacteria</taxon>
        <taxon>Pseudomonadati</taxon>
        <taxon>Pseudomonadota</taxon>
        <taxon>Betaproteobacteria</taxon>
        <taxon>Burkholderiales</taxon>
        <taxon>Burkholderiaceae</taxon>
        <taxon>Caballeronia</taxon>
    </lineage>
</organism>
<sequence>MSIVKSFAVGNGDMFYIKHNSDNFTVIDCNLNAETAEDRIKELKLESRHKGITRFISTHPDQDHFGGIELLDDEMPIANFYVIKNQAIKDEETESFKRYCSLRDDMTKAFYIHKGCTRKWMNQTDDVRGTSGINILWPHTSNPDFQETLAACNAGESYNNVSAVIRYKLEGGASVMWLGDLETEFMEKITDSISLEKTTVVFASHHGRDSGKIPDSWLKKLDPQIIVLGEAPSRHLHYYTGYMTITQNRAGDITMECVDDKVHFYVSTPNYSHNGLTDEGRDTFENYIGSITVETDYTLQAKAA</sequence>